<comment type="cofactor">
    <cofactor evidence="1">
        <name>Fe(2+)</name>
        <dbReference type="ChEBI" id="CHEBI:29033"/>
    </cofactor>
</comment>
<evidence type="ECO:0000313" key="11">
    <source>
        <dbReference type="RefSeq" id="XP_035450205.2"/>
    </source>
</evidence>
<feature type="domain" description="Fe2OG dioxygenase" evidence="9">
    <location>
        <begin position="139"/>
        <end position="261"/>
    </location>
</feature>
<dbReference type="GeneID" id="118276127"/>
<dbReference type="PANTHER" id="PTHR46030:SF1">
    <property type="entry name" value="ALPHA-KETOGLUTARATE-DEPENDENT DIOXYGENASE ALKB HOMOLOG 6"/>
    <property type="match status" value="1"/>
</dbReference>
<evidence type="ECO:0000256" key="3">
    <source>
        <dbReference type="ARBA" id="ARBA00007879"/>
    </source>
</evidence>
<evidence type="ECO:0000256" key="8">
    <source>
        <dbReference type="ARBA" id="ARBA00023242"/>
    </source>
</evidence>
<dbReference type="GO" id="GO:0005634">
    <property type="term" value="C:nucleus"/>
    <property type="evidence" value="ECO:0007669"/>
    <property type="project" value="UniProtKB-SubCell"/>
</dbReference>
<dbReference type="RefSeq" id="XP_035450205.2">
    <property type="nucleotide sequence ID" value="XM_035594312.2"/>
</dbReference>
<dbReference type="Pfam" id="PF13532">
    <property type="entry name" value="2OG-FeII_Oxy_2"/>
    <property type="match status" value="1"/>
</dbReference>
<evidence type="ECO:0000256" key="2">
    <source>
        <dbReference type="ARBA" id="ARBA00004123"/>
    </source>
</evidence>
<protein>
    <submittedName>
        <fullName evidence="11">Alpha-ketoglutarate-dependent dioxygenase alkB homolog 6 isoform X1</fullName>
    </submittedName>
</protein>
<dbReference type="InterPro" id="IPR005123">
    <property type="entry name" value="Oxoglu/Fe-dep_dioxygenase_dom"/>
</dbReference>
<evidence type="ECO:0000256" key="4">
    <source>
        <dbReference type="ARBA" id="ARBA00022723"/>
    </source>
</evidence>
<evidence type="ECO:0000313" key="10">
    <source>
        <dbReference type="Proteomes" id="UP000829999"/>
    </source>
</evidence>
<dbReference type="InterPro" id="IPR032862">
    <property type="entry name" value="ALKBH6"/>
</dbReference>
<keyword evidence="10" id="KW-1185">Reference proteome</keyword>
<sequence>MTRTRCLCTDITYNQVNRSPLILFLHYTTFKPVIFLCKHYEYLNRIIHYYYVATRLFLGWQAPETAYYISEFISDVEEKAILSSIYAAPKPKWTQLSNRRLQNWGGIPHTNGMIAETIPPWLDKYLDKIHKLNVMDGKRPNHVLVNEYLPGQGIMPHVDGSLFYPTITTISAGSHIVLNFLEPTEDNTINTSPVFSFLLEPRSLLILQDKLYTHYLHCIEELKEDLLDGSIVNINMCSDKYVRNATVTRDTRISLTIRHVPKTSSFKIHLGNRR</sequence>
<dbReference type="Proteomes" id="UP000829999">
    <property type="component" value="Chromosome 31"/>
</dbReference>
<evidence type="ECO:0000256" key="6">
    <source>
        <dbReference type="ARBA" id="ARBA00023002"/>
    </source>
</evidence>
<keyword evidence="4" id="KW-0479">Metal-binding</keyword>
<dbReference type="PANTHER" id="PTHR46030">
    <property type="entry name" value="ALPHA-KETOGLUTARATE-DEPENDENT DIOXYGENASE ALKB HOMOLOG 6"/>
    <property type="match status" value="1"/>
</dbReference>
<evidence type="ECO:0000256" key="1">
    <source>
        <dbReference type="ARBA" id="ARBA00001954"/>
    </source>
</evidence>
<comment type="similarity">
    <text evidence="3">Belongs to the alkB family.</text>
</comment>
<comment type="subcellular location">
    <subcellularLocation>
        <location evidence="2">Nucleus</location>
    </subcellularLocation>
</comment>
<dbReference type="GO" id="GO:0046872">
    <property type="term" value="F:metal ion binding"/>
    <property type="evidence" value="ECO:0007669"/>
    <property type="project" value="UniProtKB-KW"/>
</dbReference>
<dbReference type="GO" id="GO:0051213">
    <property type="term" value="F:dioxygenase activity"/>
    <property type="evidence" value="ECO:0007669"/>
    <property type="project" value="UniProtKB-KW"/>
</dbReference>
<dbReference type="AlphaFoldDB" id="A0A9R0DEH0"/>
<evidence type="ECO:0000256" key="5">
    <source>
        <dbReference type="ARBA" id="ARBA00022964"/>
    </source>
</evidence>
<dbReference type="InterPro" id="IPR037151">
    <property type="entry name" value="AlkB-like_sf"/>
</dbReference>
<proteinExistence type="inferred from homology"/>
<name>A0A9R0DEH0_SPOFR</name>
<keyword evidence="8" id="KW-0539">Nucleus</keyword>
<dbReference type="InterPro" id="IPR027450">
    <property type="entry name" value="AlkB-like"/>
</dbReference>
<evidence type="ECO:0000259" key="9">
    <source>
        <dbReference type="PROSITE" id="PS51471"/>
    </source>
</evidence>
<accession>A0A9R0DEH0</accession>
<gene>
    <name evidence="11" type="primary">LOC118276127</name>
</gene>
<dbReference type="OrthoDB" id="412814at2759"/>
<organism evidence="10 11">
    <name type="scientific">Spodoptera frugiperda</name>
    <name type="common">Fall armyworm</name>
    <dbReference type="NCBI Taxonomy" id="7108"/>
    <lineage>
        <taxon>Eukaryota</taxon>
        <taxon>Metazoa</taxon>
        <taxon>Ecdysozoa</taxon>
        <taxon>Arthropoda</taxon>
        <taxon>Hexapoda</taxon>
        <taxon>Insecta</taxon>
        <taxon>Pterygota</taxon>
        <taxon>Neoptera</taxon>
        <taxon>Endopterygota</taxon>
        <taxon>Lepidoptera</taxon>
        <taxon>Glossata</taxon>
        <taxon>Ditrysia</taxon>
        <taxon>Noctuoidea</taxon>
        <taxon>Noctuidae</taxon>
        <taxon>Amphipyrinae</taxon>
        <taxon>Spodoptera</taxon>
    </lineage>
</organism>
<reference evidence="11" key="1">
    <citation type="submission" date="2025-08" db="UniProtKB">
        <authorList>
            <consortium name="RefSeq"/>
        </authorList>
    </citation>
    <scope>IDENTIFICATION</scope>
    <source>
        <tissue evidence="11">Whole larval tissue</tissue>
    </source>
</reference>
<evidence type="ECO:0000256" key="7">
    <source>
        <dbReference type="ARBA" id="ARBA00023004"/>
    </source>
</evidence>
<dbReference type="PROSITE" id="PS51471">
    <property type="entry name" value="FE2OG_OXY"/>
    <property type="match status" value="1"/>
</dbReference>
<keyword evidence="5 11" id="KW-0223">Dioxygenase</keyword>
<dbReference type="SUPFAM" id="SSF51197">
    <property type="entry name" value="Clavaminate synthase-like"/>
    <property type="match status" value="1"/>
</dbReference>
<keyword evidence="7" id="KW-0408">Iron</keyword>
<dbReference type="Gene3D" id="2.60.120.590">
    <property type="entry name" value="Alpha-ketoglutarate-dependent dioxygenase AlkB-like"/>
    <property type="match status" value="1"/>
</dbReference>
<keyword evidence="6" id="KW-0560">Oxidoreductase</keyword>